<gene>
    <name evidence="2" type="ORF">I598_1755</name>
</gene>
<protein>
    <recommendedName>
        <fullName evidence="4">DUF4232 domain-containing protein</fullName>
    </recommendedName>
</protein>
<dbReference type="Proteomes" id="UP000076794">
    <property type="component" value="Chromosome"/>
</dbReference>
<name>A0A161HY57_9MICO</name>
<reference evidence="2 3" key="1">
    <citation type="submission" date="2016-01" db="EMBL/GenBank/DDBJ databases">
        <title>Complete genome sequence of a soil Actinobacterium, Isoptericola dokdonensis DS-3.</title>
        <authorList>
            <person name="Kwon S.-K."/>
            <person name="Kim J.F."/>
        </authorList>
    </citation>
    <scope>NUCLEOTIDE SEQUENCE [LARGE SCALE GENOMIC DNA]</scope>
    <source>
        <strain evidence="2 3">DS-3</strain>
    </source>
</reference>
<evidence type="ECO:0000313" key="3">
    <source>
        <dbReference type="Proteomes" id="UP000076794"/>
    </source>
</evidence>
<accession>A0A161HY57</accession>
<dbReference type="AlphaFoldDB" id="A0A161HY57"/>
<dbReference type="EMBL" id="CP014209">
    <property type="protein sequence ID" value="ANC31303.1"/>
    <property type="molecule type" value="Genomic_DNA"/>
</dbReference>
<dbReference type="KEGG" id="ido:I598_1755"/>
<evidence type="ECO:0008006" key="4">
    <source>
        <dbReference type="Google" id="ProtNLM"/>
    </source>
</evidence>
<feature type="region of interest" description="Disordered" evidence="1">
    <location>
        <begin position="187"/>
        <end position="255"/>
    </location>
</feature>
<dbReference type="RefSeq" id="WP_068202624.1">
    <property type="nucleotide sequence ID" value="NZ_CP014209.1"/>
</dbReference>
<proteinExistence type="predicted"/>
<evidence type="ECO:0000256" key="1">
    <source>
        <dbReference type="SAM" id="MobiDB-lite"/>
    </source>
</evidence>
<dbReference type="OrthoDB" id="5189092at2"/>
<sequence length="255" mass="25435">MTAMVLLCTALLVGLGTTAGYGVAQGVQWVRDVWPDPVPELLADKAAPPEPLDLAGVARSCAPEVVGLDLTGGATRMTPGDPVDLTLTVTNLGRVPCLVDASPSNLQVTVTDADGERVWSSADCTGGSETPALLGQGETWEVSTRWSGSTSNAKCEGKPSEVGAGSYTLTPALGDVQGAQGEPLTLAVDAPAPEPKDDAKGADAKGTDAKGADAKGDGAKGDEKPADGEEGEAPPSGDESGEPDDGTPAAGDAVS</sequence>
<keyword evidence="3" id="KW-1185">Reference proteome</keyword>
<dbReference type="PATRIC" id="fig|1300344.3.peg.1762"/>
<organism evidence="2 3">
    <name type="scientific">Isoptericola dokdonensis DS-3</name>
    <dbReference type="NCBI Taxonomy" id="1300344"/>
    <lineage>
        <taxon>Bacteria</taxon>
        <taxon>Bacillati</taxon>
        <taxon>Actinomycetota</taxon>
        <taxon>Actinomycetes</taxon>
        <taxon>Micrococcales</taxon>
        <taxon>Promicromonosporaceae</taxon>
        <taxon>Isoptericola</taxon>
    </lineage>
</organism>
<evidence type="ECO:0000313" key="2">
    <source>
        <dbReference type="EMBL" id="ANC31303.1"/>
    </source>
</evidence>
<dbReference type="STRING" id="1300344.I598_1755"/>
<feature type="compositionally biased region" description="Basic and acidic residues" evidence="1">
    <location>
        <begin position="194"/>
        <end position="227"/>
    </location>
</feature>